<gene>
    <name evidence="2" type="ORF">OF122_03220</name>
</gene>
<name>A0ABY6ITP9_9HYPH</name>
<dbReference type="InterPro" id="IPR014567">
    <property type="entry name" value="UCP031900"/>
</dbReference>
<evidence type="ECO:0000259" key="1">
    <source>
        <dbReference type="Pfam" id="PF13449"/>
    </source>
</evidence>
<dbReference type="Proteomes" id="UP001163882">
    <property type="component" value="Chromosome"/>
</dbReference>
<keyword evidence="3" id="KW-1185">Reference proteome</keyword>
<feature type="domain" description="Phytase-like" evidence="1">
    <location>
        <begin position="59"/>
        <end position="312"/>
    </location>
</feature>
<evidence type="ECO:0000313" key="3">
    <source>
        <dbReference type="Proteomes" id="UP001163882"/>
    </source>
</evidence>
<protein>
    <submittedName>
        <fullName evidence="2">Esterase-like activity of phytase family protein</fullName>
    </submittedName>
</protein>
<reference evidence="2" key="1">
    <citation type="submission" date="2022-10" db="EMBL/GenBank/DDBJ databases">
        <title>YIM 151497 complete genome.</title>
        <authorList>
            <person name="Chen X."/>
        </authorList>
    </citation>
    <scope>NUCLEOTIDE SEQUENCE</scope>
    <source>
        <strain evidence="2">YIM 151497</strain>
    </source>
</reference>
<sequence>MLTITLGLAAASASAQSPSVEAIEVSSRPIASFRNAAIGEPVGSLIFEGGLEVTSAHPDFGGISGLAFIDATRFVMVTDQGRFLSGALELADGAPAGLSNVEIDIVRNSSGNPLPNKFSSDSEAIEVVIRNNQPAAVRVGFENLSRIADFNLSDGRPSGPAREIAIPQWLTDLRTNESIESVCIAPPASPIAGSTLIIAEGHQHVSGQWAATLLGNRDRGNLGLAVAPGVNPTDCAFLPDGDLLVLERGLAFLAFSIQIRLIPAAEIRPGATMVGEVILSGSGSAVDNFEGLGVRTLPDGQTRVTIVSDNNFNSFQRTLLLEFSFPD</sequence>
<proteinExistence type="predicted"/>
<accession>A0ABY6ITP9</accession>
<dbReference type="RefSeq" id="WP_264226410.1">
    <property type="nucleotide sequence ID" value="NZ_CP107716.1"/>
</dbReference>
<dbReference type="InterPro" id="IPR027372">
    <property type="entry name" value="Phytase-like_dom"/>
</dbReference>
<dbReference type="EMBL" id="CP107716">
    <property type="protein sequence ID" value="UYQ72804.1"/>
    <property type="molecule type" value="Genomic_DNA"/>
</dbReference>
<evidence type="ECO:0000313" key="2">
    <source>
        <dbReference type="EMBL" id="UYQ72804.1"/>
    </source>
</evidence>
<dbReference type="PIRSF" id="PIRSF031900">
    <property type="entry name" value="UCP031900"/>
    <property type="match status" value="1"/>
</dbReference>
<dbReference type="Pfam" id="PF13449">
    <property type="entry name" value="Phytase-like"/>
    <property type="match status" value="1"/>
</dbReference>
<organism evidence="2 3">
    <name type="scientific">Pelagibacterium flavum</name>
    <dbReference type="NCBI Taxonomy" id="2984530"/>
    <lineage>
        <taxon>Bacteria</taxon>
        <taxon>Pseudomonadati</taxon>
        <taxon>Pseudomonadota</taxon>
        <taxon>Alphaproteobacteria</taxon>
        <taxon>Hyphomicrobiales</taxon>
        <taxon>Devosiaceae</taxon>
        <taxon>Pelagibacterium</taxon>
    </lineage>
</organism>